<keyword evidence="9" id="KW-1185">Reference proteome</keyword>
<evidence type="ECO:0000256" key="2">
    <source>
        <dbReference type="ARBA" id="ARBA00022617"/>
    </source>
</evidence>
<feature type="domain" description="Globin" evidence="7">
    <location>
        <begin position="27"/>
        <end position="175"/>
    </location>
</feature>
<protein>
    <submittedName>
        <fullName evidence="8">Hemoglobin</fullName>
    </submittedName>
</protein>
<evidence type="ECO:0000313" key="9">
    <source>
        <dbReference type="Proteomes" id="UP000000305"/>
    </source>
</evidence>
<dbReference type="GO" id="GO:0046872">
    <property type="term" value="F:metal ion binding"/>
    <property type="evidence" value="ECO:0007669"/>
    <property type="project" value="UniProtKB-KW"/>
</dbReference>
<keyword evidence="2 6" id="KW-0349">Heme</keyword>
<evidence type="ECO:0000256" key="4">
    <source>
        <dbReference type="ARBA" id="ARBA00022723"/>
    </source>
</evidence>
<dbReference type="GO" id="GO:0005576">
    <property type="term" value="C:extracellular region"/>
    <property type="evidence" value="ECO:0007669"/>
    <property type="project" value="InterPro"/>
</dbReference>
<evidence type="ECO:0000256" key="1">
    <source>
        <dbReference type="ARBA" id="ARBA00022448"/>
    </source>
</evidence>
<dbReference type="GO" id="GO:0020037">
    <property type="term" value="F:heme binding"/>
    <property type="evidence" value="ECO:0007669"/>
    <property type="project" value="InterPro"/>
</dbReference>
<dbReference type="CDD" id="cd01040">
    <property type="entry name" value="Mb-like"/>
    <property type="match status" value="2"/>
</dbReference>
<dbReference type="AlphaFoldDB" id="E9FXJ6"/>
<dbReference type="Pfam" id="PF00042">
    <property type="entry name" value="Globin"/>
    <property type="match status" value="2"/>
</dbReference>
<sequence length="334" mass="37362">MATPGKTSYAIAMSIMTTEDDEMGSGLLSTQERAIIRTTWNKARKDGDVAPKLLFKFLKAYPEYQKKFSKFADVPQSNLLSNGNFLAQAYTILAGLNVIVQSLSSQELMANQLNALGGAHQPRGVTTTILELKEFGVILIQVLEEEIGSAMTIDARQAWKNGIHELIGGLSQTLKNPEDLPDPQTRLTPQQIKEVQRTWASMRSDRNSIVSAIFIELFRENPRSQKYFAKFASLPLESLTSNTDFNQQVALVANRLDTIISAMGDKLQLLGNINYMRYSHEQRIYSPRNAVRDRFEDFGRLLLDTLIAKGIAGDDLDSWKSVLKIFIDGIAPEQ</sequence>
<dbReference type="InterPro" id="IPR002336">
    <property type="entry name" value="Erythrocruorin"/>
</dbReference>
<keyword evidence="3 6" id="KW-0561">Oxygen transport</keyword>
<keyword evidence="4" id="KW-0479">Metal-binding</keyword>
<dbReference type="SMR" id="E9FXJ6"/>
<dbReference type="GO" id="GO:0005833">
    <property type="term" value="C:hemoglobin complex"/>
    <property type="evidence" value="ECO:0007669"/>
    <property type="project" value="InterPro"/>
</dbReference>
<dbReference type="Gene3D" id="1.10.490.10">
    <property type="entry name" value="Globins"/>
    <property type="match status" value="2"/>
</dbReference>
<dbReference type="PROSITE" id="PS01033">
    <property type="entry name" value="GLOBIN"/>
    <property type="match status" value="2"/>
</dbReference>
<evidence type="ECO:0000313" key="8">
    <source>
        <dbReference type="EMBL" id="EFX88092.1"/>
    </source>
</evidence>
<feature type="domain" description="Globin" evidence="7">
    <location>
        <begin position="186"/>
        <end position="334"/>
    </location>
</feature>
<dbReference type="PRINTS" id="PR00611">
    <property type="entry name" value="ERYTHCRUORIN"/>
</dbReference>
<gene>
    <name evidence="8" type="ORF">DAPPUDRAFT_234838</name>
</gene>
<dbReference type="KEGG" id="dpx:DAPPUDRAFT_234838"/>
<dbReference type="InterPro" id="IPR012292">
    <property type="entry name" value="Globin/Proto"/>
</dbReference>
<dbReference type="SUPFAM" id="SSF46458">
    <property type="entry name" value="Globin-like"/>
    <property type="match status" value="2"/>
</dbReference>
<evidence type="ECO:0000256" key="5">
    <source>
        <dbReference type="ARBA" id="ARBA00023004"/>
    </source>
</evidence>
<evidence type="ECO:0000256" key="3">
    <source>
        <dbReference type="ARBA" id="ARBA00022621"/>
    </source>
</evidence>
<keyword evidence="1 6" id="KW-0813">Transport</keyword>
<dbReference type="OrthoDB" id="6334282at2759"/>
<dbReference type="Proteomes" id="UP000000305">
    <property type="component" value="Unassembled WGS sequence"/>
</dbReference>
<dbReference type="GO" id="GO:0005344">
    <property type="term" value="F:oxygen carrier activity"/>
    <property type="evidence" value="ECO:0007669"/>
    <property type="project" value="UniProtKB-KW"/>
</dbReference>
<dbReference type="InterPro" id="IPR009050">
    <property type="entry name" value="Globin-like_sf"/>
</dbReference>
<dbReference type="InParanoid" id="E9FXJ6"/>
<organism evidence="8 9">
    <name type="scientific">Daphnia pulex</name>
    <name type="common">Water flea</name>
    <dbReference type="NCBI Taxonomy" id="6669"/>
    <lineage>
        <taxon>Eukaryota</taxon>
        <taxon>Metazoa</taxon>
        <taxon>Ecdysozoa</taxon>
        <taxon>Arthropoda</taxon>
        <taxon>Crustacea</taxon>
        <taxon>Branchiopoda</taxon>
        <taxon>Diplostraca</taxon>
        <taxon>Cladocera</taxon>
        <taxon>Anomopoda</taxon>
        <taxon>Daphniidae</taxon>
        <taxon>Daphnia</taxon>
    </lineage>
</organism>
<keyword evidence="5" id="KW-0408">Iron</keyword>
<dbReference type="PANTHER" id="PTHR47217:SF1">
    <property type="entry name" value="GLOBIN-LIKE PROTEIN"/>
    <property type="match status" value="1"/>
</dbReference>
<dbReference type="GO" id="GO:0019825">
    <property type="term" value="F:oxygen binding"/>
    <property type="evidence" value="ECO:0007669"/>
    <property type="project" value="InterPro"/>
</dbReference>
<name>E9FXJ6_DAPPU</name>
<proteinExistence type="inferred from homology"/>
<reference evidence="8 9" key="1">
    <citation type="journal article" date="2011" name="Science">
        <title>The ecoresponsive genome of Daphnia pulex.</title>
        <authorList>
            <person name="Colbourne J.K."/>
            <person name="Pfrender M.E."/>
            <person name="Gilbert D."/>
            <person name="Thomas W.K."/>
            <person name="Tucker A."/>
            <person name="Oakley T.H."/>
            <person name="Tokishita S."/>
            <person name="Aerts A."/>
            <person name="Arnold G.J."/>
            <person name="Basu M.K."/>
            <person name="Bauer D.J."/>
            <person name="Caceres C.E."/>
            <person name="Carmel L."/>
            <person name="Casola C."/>
            <person name="Choi J.H."/>
            <person name="Detter J.C."/>
            <person name="Dong Q."/>
            <person name="Dusheyko S."/>
            <person name="Eads B.D."/>
            <person name="Frohlich T."/>
            <person name="Geiler-Samerotte K.A."/>
            <person name="Gerlach D."/>
            <person name="Hatcher P."/>
            <person name="Jogdeo S."/>
            <person name="Krijgsveld J."/>
            <person name="Kriventseva E.V."/>
            <person name="Kultz D."/>
            <person name="Laforsch C."/>
            <person name="Lindquist E."/>
            <person name="Lopez J."/>
            <person name="Manak J.R."/>
            <person name="Muller J."/>
            <person name="Pangilinan J."/>
            <person name="Patwardhan R.P."/>
            <person name="Pitluck S."/>
            <person name="Pritham E.J."/>
            <person name="Rechtsteiner A."/>
            <person name="Rho M."/>
            <person name="Rogozin I.B."/>
            <person name="Sakarya O."/>
            <person name="Salamov A."/>
            <person name="Schaack S."/>
            <person name="Shapiro H."/>
            <person name="Shiga Y."/>
            <person name="Skalitzky C."/>
            <person name="Smith Z."/>
            <person name="Souvorov A."/>
            <person name="Sung W."/>
            <person name="Tang Z."/>
            <person name="Tsuchiya D."/>
            <person name="Tu H."/>
            <person name="Vos H."/>
            <person name="Wang M."/>
            <person name="Wolf Y.I."/>
            <person name="Yamagata H."/>
            <person name="Yamada T."/>
            <person name="Ye Y."/>
            <person name="Shaw J.R."/>
            <person name="Andrews J."/>
            <person name="Crease T.J."/>
            <person name="Tang H."/>
            <person name="Lucas S.M."/>
            <person name="Robertson H.M."/>
            <person name="Bork P."/>
            <person name="Koonin E.V."/>
            <person name="Zdobnov E.M."/>
            <person name="Grigoriev I.V."/>
            <person name="Lynch M."/>
            <person name="Boore J.L."/>
        </authorList>
    </citation>
    <scope>NUCLEOTIDE SEQUENCE [LARGE SCALE GENOMIC DNA]</scope>
</reference>
<comment type="similarity">
    <text evidence="6">Belongs to the globin family.</text>
</comment>
<evidence type="ECO:0000259" key="7">
    <source>
        <dbReference type="PROSITE" id="PS01033"/>
    </source>
</evidence>
<dbReference type="InterPro" id="IPR044399">
    <property type="entry name" value="Mb-like_M"/>
</dbReference>
<dbReference type="EMBL" id="GL732526">
    <property type="protein sequence ID" value="EFX88092.1"/>
    <property type="molecule type" value="Genomic_DNA"/>
</dbReference>
<dbReference type="InterPro" id="IPR000971">
    <property type="entry name" value="Globin"/>
</dbReference>
<accession>E9FXJ6</accession>
<dbReference type="HOGENOM" id="CLU_795157_0_0_1"/>
<evidence type="ECO:0000256" key="6">
    <source>
        <dbReference type="RuleBase" id="RU000356"/>
    </source>
</evidence>
<dbReference type="PANTHER" id="PTHR47217">
    <property type="entry name" value="GLOBIN-LIKE PROTEIN"/>
    <property type="match status" value="1"/>
</dbReference>